<comment type="caution">
    <text evidence="5">Lacks conserved residue(s) required for the propagation of feature annotation.</text>
</comment>
<comment type="subcellular location">
    <subcellularLocation>
        <location evidence="1">Membrane</location>
        <topology evidence="1">Multi-pass membrane protein</topology>
    </subcellularLocation>
</comment>
<sequence>MAIQITVEDHFIPYLVLIFNVFIAHLARSISIRILPINIHIIINELISTIELCACCAELGPVWELHGNHGIAIALFLLCVWWCQAWGDAEACPCGPVEEMFIMGRSINSPDLIKKLTGQLLGAWLTWKYTSWIWCWHLTEQHHHLHEAPCEASLYVSPLYGALIEGLITFISRIVALESEKWNHIISTVANSMTSVLLVLFALNTTGGFFNPILASALMIGCKGNTYWEHFQVYWFGAMVGSLLARWIHNNLLDSTTINKNNKYD</sequence>
<dbReference type="GO" id="GO:0016020">
    <property type="term" value="C:membrane"/>
    <property type="evidence" value="ECO:0007669"/>
    <property type="project" value="UniProtKB-SubCell"/>
</dbReference>
<reference evidence="7" key="1">
    <citation type="submission" date="2013-05" db="EMBL/GenBank/DDBJ databases">
        <authorList>
            <person name="Yim A.K.Y."/>
            <person name="Chan T.F."/>
            <person name="Ji K.M."/>
            <person name="Liu X.Y."/>
            <person name="Zhou J.W."/>
            <person name="Li R.Q."/>
            <person name="Yang K.Y."/>
            <person name="Li J."/>
            <person name="Li M."/>
            <person name="Law P.T.W."/>
            <person name="Wu Y.L."/>
            <person name="Cai Z.L."/>
            <person name="Qin H."/>
            <person name="Bao Y."/>
            <person name="Leung R.K.K."/>
            <person name="Ng P.K.S."/>
            <person name="Zou J."/>
            <person name="Zhong X.J."/>
            <person name="Ran P.X."/>
            <person name="Zhong N.S."/>
            <person name="Liu Z.G."/>
            <person name="Tsui S.K.W."/>
        </authorList>
    </citation>
    <scope>NUCLEOTIDE SEQUENCE</scope>
    <source>
        <strain evidence="7">Derf</strain>
        <tissue evidence="7">Whole organism</tissue>
    </source>
</reference>
<dbReference type="PANTHER" id="PTHR21191:SF16">
    <property type="entry name" value="AQUAPORIN"/>
    <property type="match status" value="1"/>
</dbReference>
<evidence type="ECO:0000256" key="4">
    <source>
        <dbReference type="ARBA" id="ARBA00023136"/>
    </source>
</evidence>
<dbReference type="PIRSF" id="PIRSF017529">
    <property type="entry name" value="Aquaporin_11/12"/>
    <property type="match status" value="1"/>
</dbReference>
<dbReference type="EMBL" id="SDOV01000009">
    <property type="protein sequence ID" value="KAH7636675.1"/>
    <property type="molecule type" value="Genomic_DNA"/>
</dbReference>
<keyword evidence="8" id="KW-1185">Reference proteome</keyword>
<keyword evidence="2 5" id="KW-0812">Transmembrane</keyword>
<dbReference type="GO" id="GO:0015267">
    <property type="term" value="F:channel activity"/>
    <property type="evidence" value="ECO:0007669"/>
    <property type="project" value="TreeGrafter"/>
</dbReference>
<feature type="transmembrane region" description="Helical" evidence="5">
    <location>
        <begin position="233"/>
        <end position="249"/>
    </location>
</feature>
<reference evidence="7" key="4">
    <citation type="journal article" date="2022" name="Res Sq">
        <title>Comparative Genomics Reveals Insights into the Divergent Evolution of Astigmatic Mites and Household Pest Adaptations.</title>
        <authorList>
            <person name="Xiong Q."/>
            <person name="Wan A.T.-Y."/>
            <person name="Liu X.-Y."/>
            <person name="Fung C.S.-H."/>
            <person name="Xiao X."/>
            <person name="Malainual N."/>
            <person name="Hou J."/>
            <person name="Wang L."/>
            <person name="Wang M."/>
            <person name="Yang K."/>
            <person name="Cui Y."/>
            <person name="Leung E."/>
            <person name="Nong W."/>
            <person name="Shin S.-K."/>
            <person name="Au S."/>
            <person name="Jeong K.Y."/>
            <person name="Chew F.T."/>
            <person name="Hui J."/>
            <person name="Leung T.F."/>
            <person name="Tungtrongchitr A."/>
            <person name="Zhong N."/>
            <person name="Liu Z."/>
            <person name="Tsui S."/>
        </authorList>
    </citation>
    <scope>NUCLEOTIDE SEQUENCE</scope>
    <source>
        <strain evidence="7">Derf</strain>
        <tissue evidence="7">Whole organism</tissue>
    </source>
</reference>
<dbReference type="Proteomes" id="UP000790347">
    <property type="component" value="Unassembled WGS sequence"/>
</dbReference>
<dbReference type="OrthoDB" id="1580043at2759"/>
<evidence type="ECO:0000256" key="5">
    <source>
        <dbReference type="PIRNR" id="PIRNR017529"/>
    </source>
</evidence>
<keyword evidence="3 5" id="KW-1133">Transmembrane helix</keyword>
<gene>
    <name evidence="7" type="primary">AQP12B</name>
    <name evidence="7" type="ORF">DERF_001908</name>
    <name evidence="6" type="ORF">HUG17_6881</name>
</gene>
<dbReference type="AlphaFoldDB" id="A0A922L943"/>
<dbReference type="PANTHER" id="PTHR21191">
    <property type="entry name" value="AQUAPORIN"/>
    <property type="match status" value="1"/>
</dbReference>
<dbReference type="InterPro" id="IPR023271">
    <property type="entry name" value="Aquaporin-like"/>
</dbReference>
<feature type="transmembrane region" description="Helical" evidence="5">
    <location>
        <begin position="12"/>
        <end position="30"/>
    </location>
</feature>
<keyword evidence="4 5" id="KW-0472">Membrane</keyword>
<organism evidence="7 8">
    <name type="scientific">Dermatophagoides farinae</name>
    <name type="common">American house dust mite</name>
    <dbReference type="NCBI Taxonomy" id="6954"/>
    <lineage>
        <taxon>Eukaryota</taxon>
        <taxon>Metazoa</taxon>
        <taxon>Ecdysozoa</taxon>
        <taxon>Arthropoda</taxon>
        <taxon>Chelicerata</taxon>
        <taxon>Arachnida</taxon>
        <taxon>Acari</taxon>
        <taxon>Acariformes</taxon>
        <taxon>Sarcoptiformes</taxon>
        <taxon>Astigmata</taxon>
        <taxon>Psoroptidia</taxon>
        <taxon>Analgoidea</taxon>
        <taxon>Pyroglyphidae</taxon>
        <taxon>Dermatophagoidinae</taxon>
        <taxon>Dermatophagoides</taxon>
    </lineage>
</organism>
<dbReference type="Proteomes" id="UP000828236">
    <property type="component" value="Unassembled WGS sequence"/>
</dbReference>
<evidence type="ECO:0000313" key="6">
    <source>
        <dbReference type="EMBL" id="KAH7636675.1"/>
    </source>
</evidence>
<reference evidence="6" key="2">
    <citation type="submission" date="2020-06" db="EMBL/GenBank/DDBJ databases">
        <authorList>
            <person name="Ji K."/>
            <person name="Li J."/>
        </authorList>
    </citation>
    <scope>NUCLEOTIDE SEQUENCE</scope>
    <source>
        <strain evidence="6">JKM2019</strain>
        <tissue evidence="6">Whole body</tissue>
    </source>
</reference>
<accession>A0A922L943</accession>
<evidence type="ECO:0000256" key="3">
    <source>
        <dbReference type="ARBA" id="ARBA00022989"/>
    </source>
</evidence>
<feature type="transmembrane region" description="Helical" evidence="5">
    <location>
        <begin position="196"/>
        <end position="221"/>
    </location>
</feature>
<evidence type="ECO:0000256" key="1">
    <source>
        <dbReference type="ARBA" id="ARBA00004141"/>
    </source>
</evidence>
<comment type="similarity">
    <text evidence="5">Belongs to the MIP/aquaporin (TC 1.A.8) family.</text>
</comment>
<protein>
    <recommendedName>
        <fullName evidence="5">Aquaporin</fullName>
    </recommendedName>
</protein>
<dbReference type="InterPro" id="IPR016697">
    <property type="entry name" value="Aquaporin_11/12"/>
</dbReference>
<evidence type="ECO:0000313" key="7">
    <source>
        <dbReference type="EMBL" id="KAH9527921.1"/>
    </source>
</evidence>
<evidence type="ECO:0000313" key="8">
    <source>
        <dbReference type="Proteomes" id="UP000790347"/>
    </source>
</evidence>
<proteinExistence type="inferred from homology"/>
<evidence type="ECO:0000256" key="2">
    <source>
        <dbReference type="ARBA" id="ARBA00022692"/>
    </source>
</evidence>
<dbReference type="EMBL" id="ASGP02000001">
    <property type="protein sequence ID" value="KAH9527921.1"/>
    <property type="molecule type" value="Genomic_DNA"/>
</dbReference>
<dbReference type="GO" id="GO:0005737">
    <property type="term" value="C:cytoplasm"/>
    <property type="evidence" value="ECO:0007669"/>
    <property type="project" value="TreeGrafter"/>
</dbReference>
<comment type="caution">
    <text evidence="7">The sequence shown here is derived from an EMBL/GenBank/DDBJ whole genome shotgun (WGS) entry which is preliminary data.</text>
</comment>
<name>A0A922L943_DERFA</name>
<dbReference type="SUPFAM" id="SSF81338">
    <property type="entry name" value="Aquaporin-like"/>
    <property type="match status" value="1"/>
</dbReference>
<dbReference type="InterPro" id="IPR051883">
    <property type="entry name" value="AQP11/12_channel"/>
</dbReference>
<dbReference type="Gene3D" id="1.20.1080.10">
    <property type="entry name" value="Glycerol uptake facilitator protein"/>
    <property type="match status" value="1"/>
</dbReference>
<reference evidence="6" key="3">
    <citation type="journal article" date="2021" name="World Allergy Organ. J.">
        <title>Chromosome-level assembly of Dermatophagoides farinae genome and transcriptome reveals two novel allergens Der f 37 and Der f 39.</title>
        <authorList>
            <person name="Chen J."/>
            <person name="Cai Z."/>
            <person name="Fan D."/>
            <person name="Hu J."/>
            <person name="Hou Y."/>
            <person name="He Y."/>
            <person name="Zhang Z."/>
            <person name="Zhao Z."/>
            <person name="Gao P."/>
            <person name="Hu W."/>
            <person name="Sun J."/>
            <person name="Li J."/>
            <person name="Ji K."/>
        </authorList>
    </citation>
    <scope>NUCLEOTIDE SEQUENCE</scope>
    <source>
        <strain evidence="6">JKM2019</strain>
    </source>
</reference>